<dbReference type="CDD" id="cd07040">
    <property type="entry name" value="HP"/>
    <property type="match status" value="1"/>
</dbReference>
<evidence type="ECO:0000313" key="2">
    <source>
        <dbReference type="Proteomes" id="UP000007599"/>
    </source>
</evidence>
<dbReference type="HOGENOM" id="CLU_084603_2_2_10"/>
<keyword evidence="1" id="KW-0378">Hydrolase</keyword>
<dbReference type="InterPro" id="IPR029033">
    <property type="entry name" value="His_PPase_superfam"/>
</dbReference>
<dbReference type="KEGG" id="fin:KQS_06595"/>
<dbReference type="InterPro" id="IPR013078">
    <property type="entry name" value="His_Pase_superF_clade-1"/>
</dbReference>
<keyword evidence="2" id="KW-1185">Reference proteome</keyword>
<dbReference type="Pfam" id="PF00300">
    <property type="entry name" value="His_Phos_1"/>
    <property type="match status" value="1"/>
</dbReference>
<dbReference type="EC" id="3.1.3.-" evidence="1"/>
<dbReference type="PANTHER" id="PTHR47623:SF1">
    <property type="entry name" value="OS09G0287300 PROTEIN"/>
    <property type="match status" value="1"/>
</dbReference>
<reference evidence="2" key="2">
    <citation type="submission" date="2012-03" db="EMBL/GenBank/DDBJ databases">
        <title>Complete genome sequence of Flavobacterium indicum GPTSA100-9T, isolated from warm spring water.</title>
        <authorList>
            <person name="Barbier P."/>
            <person name="Houel A."/>
            <person name="Loux V."/>
            <person name="Poulain J."/>
            <person name="Bernardet J.-F."/>
            <person name="Touchon M."/>
            <person name="Duchaud E."/>
        </authorList>
    </citation>
    <scope>NUCLEOTIDE SEQUENCE [LARGE SCALE GENOMIC DNA]</scope>
    <source>
        <strain evidence="2">DSM 17447 / CIP 109464 / GPTSA100-9</strain>
    </source>
</reference>
<dbReference type="RefSeq" id="WP_014388404.1">
    <property type="nucleotide sequence ID" value="NC_017025.1"/>
</dbReference>
<dbReference type="OrthoDB" id="9810154at2"/>
<accession>H8XPK5</accession>
<dbReference type="AlphaFoldDB" id="H8XPK5"/>
<dbReference type="EMBL" id="HE774682">
    <property type="protein sequence ID" value="CCG53279.1"/>
    <property type="molecule type" value="Genomic_DNA"/>
</dbReference>
<dbReference type="Gene3D" id="3.40.50.1240">
    <property type="entry name" value="Phosphoglycerate mutase-like"/>
    <property type="match status" value="1"/>
</dbReference>
<dbReference type="PATRIC" id="fig|1094466.5.peg.1296"/>
<organism evidence="1 2">
    <name type="scientific">Flavobacterium indicum (strain DSM 17447 / CIP 109464 / GPTSA100-9)</name>
    <dbReference type="NCBI Taxonomy" id="1094466"/>
    <lineage>
        <taxon>Bacteria</taxon>
        <taxon>Pseudomonadati</taxon>
        <taxon>Bacteroidota</taxon>
        <taxon>Flavobacteriia</taxon>
        <taxon>Flavobacteriales</taxon>
        <taxon>Flavobacteriaceae</taxon>
        <taxon>Flavobacterium</taxon>
    </lineage>
</organism>
<protein>
    <submittedName>
        <fullName evidence="1">Putative phosphohistidine phosphatase, SixA</fullName>
        <ecNumber evidence="1">3.1.3.-</ecNumber>
    </submittedName>
</protein>
<dbReference type="Proteomes" id="UP000007599">
    <property type="component" value="Chromosome I"/>
</dbReference>
<name>H8XPK5_FLAIG</name>
<dbReference type="GO" id="GO:0016787">
    <property type="term" value="F:hydrolase activity"/>
    <property type="evidence" value="ECO:0007669"/>
    <property type="project" value="UniProtKB-KW"/>
</dbReference>
<proteinExistence type="predicted"/>
<gene>
    <name evidence="1" type="primary">sixA</name>
    <name evidence="1" type="ordered locus">KQS_06595</name>
</gene>
<dbReference type="SUPFAM" id="SSF53254">
    <property type="entry name" value="Phosphoglycerate mutase-like"/>
    <property type="match status" value="1"/>
</dbReference>
<dbReference type="PANTHER" id="PTHR47623">
    <property type="entry name" value="OS09G0287300 PROTEIN"/>
    <property type="match status" value="1"/>
</dbReference>
<evidence type="ECO:0000313" key="1">
    <source>
        <dbReference type="EMBL" id="CCG53279.1"/>
    </source>
</evidence>
<reference evidence="1 2" key="1">
    <citation type="journal article" date="2012" name="J. Bacteriol.">
        <title>Complete Genome Sequence of Flavobacterium indicum GPSTA100-9T, Isolated from Warm Spring Water.</title>
        <authorList>
            <person name="Barbier P."/>
            <person name="Houel A."/>
            <person name="Loux V."/>
            <person name="Poulain J."/>
            <person name="Bernardet J.F."/>
            <person name="Touchon M."/>
            <person name="Duchaud E."/>
        </authorList>
    </citation>
    <scope>NUCLEOTIDE SEQUENCE [LARGE SCALE GENOMIC DNA]</scope>
    <source>
        <strain evidence="2">DSM 17447 / CIP 109464 / GPTSA100-9</strain>
    </source>
</reference>
<sequence>MKNLFLIRHAKSSWDFPLSDIDRPISQRGIQDALLVSVAMQNILPKKFIVWSSIARRTKETSYIFAQNLVFPIENIIFREDLYTFDYKDLLQSIQSCEDRIDTIILFGHNDAITKFVNKFGNRNIDNVPTSGVVQIGFQEQKWSDISKGTTLHMLFPKSIRAENKNEYIH</sequence>
<dbReference type="eggNOG" id="COG2062">
    <property type="taxonomic scope" value="Bacteria"/>
</dbReference>
<dbReference type="STRING" id="1094466.KQS_06595"/>